<dbReference type="Proteomes" id="UP000266552">
    <property type="component" value="Chromosome"/>
</dbReference>
<dbReference type="SUPFAM" id="SSF49265">
    <property type="entry name" value="Fibronectin type III"/>
    <property type="match status" value="1"/>
</dbReference>
<feature type="domain" description="Big-1" evidence="9">
    <location>
        <begin position="716"/>
        <end position="814"/>
    </location>
</feature>
<dbReference type="PANTHER" id="PTHR32401:SF16">
    <property type="entry name" value="CONCANAVALIN A-LIKE LECTIN FAMILY PROTEIN"/>
    <property type="match status" value="1"/>
</dbReference>
<evidence type="ECO:0000256" key="7">
    <source>
        <dbReference type="SAM" id="SignalP"/>
    </source>
</evidence>
<dbReference type="SUPFAM" id="SSF49373">
    <property type="entry name" value="Invasin/intimin cell-adhesion fragments"/>
    <property type="match status" value="4"/>
</dbReference>
<evidence type="ECO:0000256" key="4">
    <source>
        <dbReference type="ARBA" id="ARBA00023157"/>
    </source>
</evidence>
<dbReference type="SUPFAM" id="SSF49899">
    <property type="entry name" value="Concanavalin A-like lectins/glucanases"/>
    <property type="match status" value="1"/>
</dbReference>
<dbReference type="InterPro" id="IPR003961">
    <property type="entry name" value="FN3_dom"/>
</dbReference>
<dbReference type="PROSITE" id="PS50853">
    <property type="entry name" value="FN3"/>
    <property type="match status" value="1"/>
</dbReference>
<dbReference type="SMART" id="SM00634">
    <property type="entry name" value="BID_1"/>
    <property type="match status" value="1"/>
</dbReference>
<keyword evidence="3" id="KW-0843">Virulence</keyword>
<dbReference type="InterPro" id="IPR008964">
    <property type="entry name" value="Invasin/intimin_cell_adhesion"/>
</dbReference>
<dbReference type="InterPro" id="IPR001119">
    <property type="entry name" value="SLH_dom"/>
</dbReference>
<keyword evidence="4" id="KW-1015">Disulfide bond</keyword>
<feature type="signal peptide" evidence="7">
    <location>
        <begin position="1"/>
        <end position="30"/>
    </location>
</feature>
<evidence type="ECO:0000313" key="11">
    <source>
        <dbReference type="EMBL" id="AYB42882.1"/>
    </source>
</evidence>
<evidence type="ECO:0000256" key="2">
    <source>
        <dbReference type="ARBA" id="ARBA00017346"/>
    </source>
</evidence>
<evidence type="ECO:0000256" key="1">
    <source>
        <dbReference type="ARBA" id="ARBA00010116"/>
    </source>
</evidence>
<dbReference type="Gene3D" id="2.60.40.1120">
    <property type="entry name" value="Carboxypeptidase-like, regulatory domain"/>
    <property type="match status" value="2"/>
</dbReference>
<organism evidence="11 12">
    <name type="scientific">Paenibacillus lautus</name>
    <name type="common">Bacillus lautus</name>
    <dbReference type="NCBI Taxonomy" id="1401"/>
    <lineage>
        <taxon>Bacteria</taxon>
        <taxon>Bacillati</taxon>
        <taxon>Bacillota</taxon>
        <taxon>Bacilli</taxon>
        <taxon>Bacillales</taxon>
        <taxon>Paenibacillaceae</taxon>
        <taxon>Paenibacillus</taxon>
    </lineage>
</organism>
<dbReference type="Pfam" id="PF02368">
    <property type="entry name" value="Big_2"/>
    <property type="match status" value="1"/>
</dbReference>
<feature type="domain" description="SLH" evidence="10">
    <location>
        <begin position="1388"/>
        <end position="1446"/>
    </location>
</feature>
<dbReference type="InterPro" id="IPR003344">
    <property type="entry name" value="Big_1_dom"/>
</dbReference>
<keyword evidence="12" id="KW-1185">Reference proteome</keyword>
<evidence type="ECO:0000259" key="8">
    <source>
        <dbReference type="PROSITE" id="PS50853"/>
    </source>
</evidence>
<dbReference type="Pfam" id="PF00395">
    <property type="entry name" value="SLH"/>
    <property type="match status" value="3"/>
</dbReference>
<dbReference type="Gene3D" id="2.60.40.10">
    <property type="entry name" value="Immunoglobulins"/>
    <property type="match status" value="3"/>
</dbReference>
<evidence type="ECO:0000256" key="6">
    <source>
        <dbReference type="SAM" id="MobiDB-lite"/>
    </source>
</evidence>
<evidence type="ECO:0000259" key="9">
    <source>
        <dbReference type="PROSITE" id="PS51127"/>
    </source>
</evidence>
<feature type="compositionally biased region" description="Low complexity" evidence="6">
    <location>
        <begin position="1151"/>
        <end position="1164"/>
    </location>
</feature>
<evidence type="ECO:0000313" key="12">
    <source>
        <dbReference type="Proteomes" id="UP000266552"/>
    </source>
</evidence>
<protein>
    <recommendedName>
        <fullName evidence="2">Intimin</fullName>
    </recommendedName>
    <alternativeName>
        <fullName evidence="5">Attaching and effacing protein</fullName>
    </alternativeName>
</protein>
<dbReference type="Pfam" id="PF02369">
    <property type="entry name" value="Big_1"/>
    <property type="match status" value="1"/>
</dbReference>
<dbReference type="CDD" id="cd01951">
    <property type="entry name" value="lectin_L-type"/>
    <property type="match status" value="1"/>
</dbReference>
<dbReference type="InterPro" id="IPR013783">
    <property type="entry name" value="Ig-like_fold"/>
</dbReference>
<keyword evidence="7" id="KW-0732">Signal</keyword>
<dbReference type="SUPFAM" id="SSF49464">
    <property type="entry name" value="Carboxypeptidase regulatory domain-like"/>
    <property type="match status" value="2"/>
</dbReference>
<dbReference type="InterPro" id="IPR013320">
    <property type="entry name" value="ConA-like_dom_sf"/>
</dbReference>
<gene>
    <name evidence="11" type="ORF">D5F53_06120</name>
</gene>
<dbReference type="SMART" id="SM00635">
    <property type="entry name" value="BID_2"/>
    <property type="match status" value="2"/>
</dbReference>
<dbReference type="InterPro" id="IPR056573">
    <property type="entry name" value="Lectin_L-type_dom"/>
</dbReference>
<dbReference type="Pfam" id="PF13620">
    <property type="entry name" value="CarboxypepD_reg"/>
    <property type="match status" value="1"/>
</dbReference>
<dbReference type="Gene3D" id="2.60.120.200">
    <property type="match status" value="1"/>
</dbReference>
<dbReference type="InterPro" id="IPR001220">
    <property type="entry name" value="Legume_lectin_dom"/>
</dbReference>
<dbReference type="PANTHER" id="PTHR32401">
    <property type="entry name" value="CONCANAVALIN A-LIKE LECTIN FAMILY PROTEIN"/>
    <property type="match status" value="1"/>
</dbReference>
<accession>A0A385TJT5</accession>
<evidence type="ECO:0000259" key="10">
    <source>
        <dbReference type="PROSITE" id="PS51272"/>
    </source>
</evidence>
<dbReference type="RefSeq" id="WP_119846942.1">
    <property type="nucleotide sequence ID" value="NZ_CP032412.1"/>
</dbReference>
<dbReference type="CDD" id="cd00063">
    <property type="entry name" value="FN3"/>
    <property type="match status" value="1"/>
</dbReference>
<dbReference type="PROSITE" id="PS51272">
    <property type="entry name" value="SLH"/>
    <property type="match status" value="2"/>
</dbReference>
<dbReference type="InterPro" id="IPR008969">
    <property type="entry name" value="CarboxyPept-like_regulatory"/>
</dbReference>
<comment type="similarity">
    <text evidence="1">Belongs to the intimin/invasin family.</text>
</comment>
<dbReference type="Gene3D" id="2.60.40.1080">
    <property type="match status" value="2"/>
</dbReference>
<dbReference type="KEGG" id="plw:D5F53_06120"/>
<evidence type="ECO:0000256" key="3">
    <source>
        <dbReference type="ARBA" id="ARBA00023026"/>
    </source>
</evidence>
<feature type="domain" description="Fibronectin type-III" evidence="8">
    <location>
        <begin position="523"/>
        <end position="625"/>
    </location>
</feature>
<sequence length="1489" mass="158259">MKKSGKFGSLFMVICMLVATFQPLTTPAYAAATEDKWVTYKLDDFSNAKQVGLFSLNGQAKVTQDSKGRDILRLTEAQGNQFGTAFNKKLIAAGNNYSFSTFFKFRLNGDNRTNSPADGITFTIQAQSNSAGEVGVGIGYGGIKPSFAVKYDTYKNPSPVNDPSANYIGLAKNGSVNNTNPDWYTTNLNGITLSGGEDLYSWIDYDGQTKIVKVYLSKDAARPTTPVLETSNIDLDEIFAGYPGVYAGFTSATGGSMETHDILGWYFTNEFEPIDTANTGYVYKQAPTDVRIEVVPTSEPGKYEVIGTALDVNGDPVEGAPITFYSEEGVWTSPSQSTDSQGQATAILDFGNNPPSGEIKVVTVGGAYATVPKAPVLSSGNTPATANELSWNTVTGATYYSLYKDGVLLDTNIQVPSYTLTGADLDEISRYTVTAVISGPAGTIETLPSNPVTLGLYFDLPEYELNTNPHAQNYTHPTVVTSVYETGSRDVTLDVTEFTVKNPLVATISEDGLLTAIGAGTTVIEAVYNGKTTQSIVKVSIDAPSLKTGQVNATNAELLWNAVPGAQTYNIYDANGQLIADGLTGTSYVLSGLKPETKQSYVIKAVSNGIESPASPSAEVTTPASGLRDLLIDPASVTLQPGDQHTPRVTAVSLDESIQDVTGKATYTSSDDKVATVDANGVVTAVAPGTAIITATHDGKSVTQIVHVHDQALSYNLDVTVTPEGVLADGKSPVTVTAKATDSNGNPVPGVPVVITYDSGKTKTVTTNEEGIAVWTYEPSVLTDTTPLYDIVVAEIQDPGTGTTVQASKGVHYFPAAIDGIVVDQMTGKPVAGAKITVESDFNNDGIPDFSAEVTTGEDGSYQIPVPRGNYTYELNIETPVQIGGREVTLTQSKEVTIGTVQPGQTIKPSNLLRGQLFVASASGASNPDTIGNILGSGKAIALLQGLNGSSFKQPLTVANDGTFSLDQVPPGKYQISYQLELADGTVLAGPASILDVDMTQDGQTAIVYSLIDPYGTITDASTGKVISGADVQLYWADTELNRQKGRVPNTLVSLPALAGFAPNQNANPQISDAAGEYAWMVYPEGDYYIVAKRSGYYTYDTRVSKPNAPAVNGSDSYIKDGIIHVGQSIIAFDFAMQPVPSSGNGGDSSGSGSSPSPQPQGDVTLNLSTDKKQVQEGTQSTITVDYANRTHAALRDASVQVTLPEGAEVVNAHGGKVDGRTVTWNVAHLPAGSTGNFKLDIKWGLIAAKEIQYEIIGQLTAGSSKKSNSVHVQVFSDRFGDLQHQRYILGFPDGKFHPSNTLTRAELAAIVARLSEKTTGNANSGFNDIRKGHWATDYIRIAVSQGYFNGYADHTFRPDAPVTRGELAAVLARFLDLDTSASVNRHFTDIEGSWAAESIEALYRNNLLSGYPGNTFRPNNRITRVEAVTLINKALYRGPLTGLEPLFPDVAETHWGFGDVQEATVSHQSTRNSDGVEVWVSTLKDNVK</sequence>
<dbReference type="InterPro" id="IPR003343">
    <property type="entry name" value="Big_2"/>
</dbReference>
<dbReference type="PROSITE" id="PS51127">
    <property type="entry name" value="BIG1"/>
    <property type="match status" value="1"/>
</dbReference>
<reference evidence="11 12" key="1">
    <citation type="submission" date="2018-09" db="EMBL/GenBank/DDBJ databases">
        <title>Genome Sequence of Paenibacillus lautus Strain E7593-69, Azo Dye-Degrading Bacteria, Isolated from Commercial Tattoo Inks.</title>
        <authorList>
            <person name="Nho S.W."/>
            <person name="Kim S.-J."/>
            <person name="Kweon O."/>
            <person name="Cerniglia C.E."/>
        </authorList>
    </citation>
    <scope>NUCLEOTIDE SEQUENCE [LARGE SCALE GENOMIC DNA]</scope>
    <source>
        <strain evidence="11 12">E7593-69</strain>
    </source>
</reference>
<feature type="domain" description="SLH" evidence="10">
    <location>
        <begin position="1323"/>
        <end position="1386"/>
    </location>
</feature>
<dbReference type="InterPro" id="IPR036116">
    <property type="entry name" value="FN3_sf"/>
</dbReference>
<evidence type="ECO:0000256" key="5">
    <source>
        <dbReference type="ARBA" id="ARBA00029955"/>
    </source>
</evidence>
<proteinExistence type="inferred from homology"/>
<dbReference type="EMBL" id="CP032412">
    <property type="protein sequence ID" value="AYB42882.1"/>
    <property type="molecule type" value="Genomic_DNA"/>
</dbReference>
<feature type="chain" id="PRO_5017200999" description="Intimin" evidence="7">
    <location>
        <begin position="31"/>
        <end position="1489"/>
    </location>
</feature>
<dbReference type="GO" id="GO:0030246">
    <property type="term" value="F:carbohydrate binding"/>
    <property type="evidence" value="ECO:0007669"/>
    <property type="project" value="InterPro"/>
</dbReference>
<dbReference type="Pfam" id="PF00139">
    <property type="entry name" value="Lectin_legB"/>
    <property type="match status" value="1"/>
</dbReference>
<name>A0A385TJT5_PAELA</name>
<dbReference type="InterPro" id="IPR050258">
    <property type="entry name" value="Leguminous_Lectin"/>
</dbReference>
<feature type="region of interest" description="Disordered" evidence="6">
    <location>
        <begin position="1141"/>
        <end position="1166"/>
    </location>
</feature>